<accession>A0AA37M7Y7</accession>
<sequence length="68" mass="7344">MSAASRARDEAVLAELRAIGGRGALPMTVAPRIGETVGRVSDSLQRLRRAGRVSLDAPYWTAKEEPRP</sequence>
<gene>
    <name evidence="1" type="ORF">MPEAHAMD_5842</name>
</gene>
<reference evidence="1" key="2">
    <citation type="submission" date="2021-08" db="EMBL/GenBank/DDBJ databases">
        <authorList>
            <person name="Tani A."/>
            <person name="Ola A."/>
            <person name="Ogura Y."/>
            <person name="Katsura K."/>
            <person name="Hayashi T."/>
        </authorList>
    </citation>
    <scope>NUCLEOTIDE SEQUENCE</scope>
    <source>
        <strain evidence="1">JCM 32048</strain>
    </source>
</reference>
<dbReference type="Proteomes" id="UP001055286">
    <property type="component" value="Unassembled WGS sequence"/>
</dbReference>
<proteinExistence type="predicted"/>
<reference evidence="1" key="1">
    <citation type="journal article" date="2016" name="Front. Microbiol.">
        <title>Genome Sequence of the Piezophilic, Mesophilic Sulfate-Reducing Bacterium Desulfovibrio indicus J2T.</title>
        <authorList>
            <person name="Cao J."/>
            <person name="Maignien L."/>
            <person name="Shao Z."/>
            <person name="Alain K."/>
            <person name="Jebbar M."/>
        </authorList>
    </citation>
    <scope>NUCLEOTIDE SEQUENCE</scope>
    <source>
        <strain evidence="1">JCM 32048</strain>
    </source>
</reference>
<protein>
    <submittedName>
        <fullName evidence="1">Uncharacterized protein</fullName>
    </submittedName>
</protein>
<evidence type="ECO:0000313" key="2">
    <source>
        <dbReference type="Proteomes" id="UP001055286"/>
    </source>
</evidence>
<dbReference type="RefSeq" id="WP_238193040.1">
    <property type="nucleotide sequence ID" value="NZ_BPQJ01000044.1"/>
</dbReference>
<dbReference type="AlphaFoldDB" id="A0AA37M7Y7"/>
<organism evidence="1 2">
    <name type="scientific">Methylobacterium frigidaeris</name>
    <dbReference type="NCBI Taxonomy" id="2038277"/>
    <lineage>
        <taxon>Bacteria</taxon>
        <taxon>Pseudomonadati</taxon>
        <taxon>Pseudomonadota</taxon>
        <taxon>Alphaproteobacteria</taxon>
        <taxon>Hyphomicrobiales</taxon>
        <taxon>Methylobacteriaceae</taxon>
        <taxon>Methylobacterium</taxon>
    </lineage>
</organism>
<name>A0AA37M7Y7_9HYPH</name>
<keyword evidence="2" id="KW-1185">Reference proteome</keyword>
<evidence type="ECO:0000313" key="1">
    <source>
        <dbReference type="EMBL" id="GJD65647.1"/>
    </source>
</evidence>
<comment type="caution">
    <text evidence="1">The sequence shown here is derived from an EMBL/GenBank/DDBJ whole genome shotgun (WGS) entry which is preliminary data.</text>
</comment>
<dbReference type="EMBL" id="BPQJ01000044">
    <property type="protein sequence ID" value="GJD65647.1"/>
    <property type="molecule type" value="Genomic_DNA"/>
</dbReference>